<accession>A0ABP9KWL2</accession>
<dbReference type="Proteomes" id="UP001499910">
    <property type="component" value="Unassembled WGS sequence"/>
</dbReference>
<dbReference type="RefSeq" id="WP_259547108.1">
    <property type="nucleotide sequence ID" value="NZ_BAABHW010000001.1"/>
</dbReference>
<dbReference type="InterPro" id="IPR007263">
    <property type="entry name" value="DCC1-like"/>
</dbReference>
<dbReference type="PANTHER" id="PTHR34290:SF2">
    <property type="entry name" value="OS04G0668800 PROTEIN"/>
    <property type="match status" value="1"/>
</dbReference>
<evidence type="ECO:0000313" key="1">
    <source>
        <dbReference type="EMBL" id="GAA5065237.1"/>
    </source>
</evidence>
<reference evidence="2" key="1">
    <citation type="journal article" date="2019" name="Int. J. Syst. Evol. Microbiol.">
        <title>The Global Catalogue of Microorganisms (GCM) 10K type strain sequencing project: providing services to taxonomists for standard genome sequencing and annotation.</title>
        <authorList>
            <consortium name="The Broad Institute Genomics Platform"/>
            <consortium name="The Broad Institute Genome Sequencing Center for Infectious Disease"/>
            <person name="Wu L."/>
            <person name="Ma J."/>
        </authorList>
    </citation>
    <scope>NUCLEOTIDE SEQUENCE [LARGE SCALE GENOMIC DNA]</scope>
    <source>
        <strain evidence="2">JCM 18015</strain>
    </source>
</reference>
<sequence length="128" mass="14687">MEPVRILYNDRCPICRAEIALYRAKAEAAQAPLVFDDLNQTDLAAWHLTPDQAKRRVHARLPDGRIISGVPAFARIWGTLPGMGWMARAVNLPVIRPLAELAYNRIAAPWLYRRHLRREALDERRARP</sequence>
<proteinExistence type="predicted"/>
<dbReference type="InterPro" id="IPR044691">
    <property type="entry name" value="DCC1_Trx"/>
</dbReference>
<dbReference type="EMBL" id="BAABHW010000001">
    <property type="protein sequence ID" value="GAA5065237.1"/>
    <property type="molecule type" value="Genomic_DNA"/>
</dbReference>
<evidence type="ECO:0000313" key="2">
    <source>
        <dbReference type="Proteomes" id="UP001499910"/>
    </source>
</evidence>
<dbReference type="Pfam" id="PF04134">
    <property type="entry name" value="DCC1-like"/>
    <property type="match status" value="1"/>
</dbReference>
<name>A0ABP9KWL2_9RHOB</name>
<comment type="caution">
    <text evidence="1">The sequence shown here is derived from an EMBL/GenBank/DDBJ whole genome shotgun (WGS) entry which is preliminary data.</text>
</comment>
<dbReference type="PANTHER" id="PTHR34290">
    <property type="entry name" value="SI:CH73-390P7.2"/>
    <property type="match status" value="1"/>
</dbReference>
<keyword evidence="2" id="KW-1185">Reference proteome</keyword>
<gene>
    <name evidence="1" type="ORF">GCM10023209_02570</name>
</gene>
<protein>
    <submittedName>
        <fullName evidence="1">DCC1-like thiol-disulfide oxidoreductase family protein</fullName>
    </submittedName>
</protein>
<organism evidence="1 2">
    <name type="scientific">[Roseibacterium] beibuensis</name>
    <dbReference type="NCBI Taxonomy" id="1193142"/>
    <lineage>
        <taxon>Bacteria</taxon>
        <taxon>Pseudomonadati</taxon>
        <taxon>Pseudomonadota</taxon>
        <taxon>Alphaproteobacteria</taxon>
        <taxon>Rhodobacterales</taxon>
        <taxon>Roseobacteraceae</taxon>
        <taxon>Roseicyclus</taxon>
    </lineage>
</organism>